<dbReference type="AlphaFoldDB" id="A0A427YPM3"/>
<accession>A0A427YPM3</accession>
<dbReference type="SUPFAM" id="SSF53474">
    <property type="entry name" value="alpha/beta-Hydrolases"/>
    <property type="match status" value="1"/>
</dbReference>
<dbReference type="PANTHER" id="PTHR45763:SF46">
    <property type="entry name" value="AB HYDROLASE-1 DOMAIN-CONTAINING PROTEIN"/>
    <property type="match status" value="1"/>
</dbReference>
<dbReference type="InterPro" id="IPR029058">
    <property type="entry name" value="AB_hydrolase_fold"/>
</dbReference>
<name>A0A427YPM3_9TREE</name>
<proteinExistence type="predicted"/>
<dbReference type="PANTHER" id="PTHR45763">
    <property type="entry name" value="HYDROLASE, ALPHA/BETA FOLD FAMILY PROTEIN, EXPRESSED-RELATED"/>
    <property type="match status" value="1"/>
</dbReference>
<comment type="caution">
    <text evidence="2">The sequence shown here is derived from an EMBL/GenBank/DDBJ whole genome shotgun (WGS) entry which is preliminary data.</text>
</comment>
<sequence>MTDTACYTGDTDPSQRYNRTISLPDGRTLAWAEAGSPTGFPLFLFHGFPGSRLEARGVEDIGRRHDVRFILPDRPGYGRSTFQPGRRITDWPDDVQHLADHLNLERYAVLGGSGGGPHALACAHAIPSRTLASVGLLCRAAPWEAGTHDVPWSARLGSWAATYCPSLATRVLNFLLGIAERLAASNAGMRFLDAIATKAASTAGKEIPESEKNPEAVTARRERLLRVLLEPFAQGSKGFVQDAYLLTHPYGFRLEDVRFERVQIWHGTRDWNSPIRMVRYMKERLPHCDLHELEGETHFPVMKHLEQIVRKLIEKR</sequence>
<dbReference type="Proteomes" id="UP000279259">
    <property type="component" value="Unassembled WGS sequence"/>
</dbReference>
<keyword evidence="3" id="KW-1185">Reference proteome</keyword>
<dbReference type="EMBL" id="RSCD01000004">
    <property type="protein sequence ID" value="RSH93043.1"/>
    <property type="molecule type" value="Genomic_DNA"/>
</dbReference>
<organism evidence="2 3">
    <name type="scientific">Saitozyma podzolica</name>
    <dbReference type="NCBI Taxonomy" id="1890683"/>
    <lineage>
        <taxon>Eukaryota</taxon>
        <taxon>Fungi</taxon>
        <taxon>Dikarya</taxon>
        <taxon>Basidiomycota</taxon>
        <taxon>Agaricomycotina</taxon>
        <taxon>Tremellomycetes</taxon>
        <taxon>Tremellales</taxon>
        <taxon>Trimorphomycetaceae</taxon>
        <taxon>Saitozyma</taxon>
    </lineage>
</organism>
<dbReference type="OrthoDB" id="2582280at2759"/>
<evidence type="ECO:0000313" key="3">
    <source>
        <dbReference type="Proteomes" id="UP000279259"/>
    </source>
</evidence>
<dbReference type="Gene3D" id="3.40.50.1820">
    <property type="entry name" value="alpha/beta hydrolase"/>
    <property type="match status" value="1"/>
</dbReference>
<reference evidence="2 3" key="1">
    <citation type="submission" date="2018-11" db="EMBL/GenBank/DDBJ databases">
        <title>Genome sequence of Saitozyma podzolica DSM 27192.</title>
        <authorList>
            <person name="Aliyu H."/>
            <person name="Gorte O."/>
            <person name="Ochsenreither K."/>
        </authorList>
    </citation>
    <scope>NUCLEOTIDE SEQUENCE [LARGE SCALE GENOMIC DNA]</scope>
    <source>
        <strain evidence="2 3">DSM 27192</strain>
    </source>
</reference>
<dbReference type="STRING" id="1890683.A0A427YPM3"/>
<protein>
    <recommendedName>
        <fullName evidence="1">AB hydrolase-1 domain-containing protein</fullName>
    </recommendedName>
</protein>
<dbReference type="InterPro" id="IPR000073">
    <property type="entry name" value="AB_hydrolase_1"/>
</dbReference>
<evidence type="ECO:0000313" key="2">
    <source>
        <dbReference type="EMBL" id="RSH93043.1"/>
    </source>
</evidence>
<feature type="domain" description="AB hydrolase-1" evidence="1">
    <location>
        <begin position="41"/>
        <end position="304"/>
    </location>
</feature>
<gene>
    <name evidence="2" type="ORF">EHS25_007396</name>
</gene>
<dbReference type="Pfam" id="PF00561">
    <property type="entry name" value="Abhydrolase_1"/>
    <property type="match status" value="1"/>
</dbReference>
<evidence type="ECO:0000259" key="1">
    <source>
        <dbReference type="Pfam" id="PF00561"/>
    </source>
</evidence>